<dbReference type="AlphaFoldDB" id="A0A0E9TTE9"/>
<reference evidence="1" key="1">
    <citation type="submission" date="2014-11" db="EMBL/GenBank/DDBJ databases">
        <authorList>
            <person name="Amaro Gonzalez C."/>
        </authorList>
    </citation>
    <scope>NUCLEOTIDE SEQUENCE</scope>
</reference>
<sequence>MHSTFCSEADCSCPVVIMQISTLICSSVTEIICPLFSLYY</sequence>
<name>A0A0E9TTE9_ANGAN</name>
<protein>
    <submittedName>
        <fullName evidence="1">Uncharacterized protein</fullName>
    </submittedName>
</protein>
<evidence type="ECO:0000313" key="1">
    <source>
        <dbReference type="EMBL" id="JAH56806.1"/>
    </source>
</evidence>
<proteinExistence type="predicted"/>
<reference evidence="1" key="2">
    <citation type="journal article" date="2015" name="Fish Shellfish Immunol.">
        <title>Early steps in the European eel (Anguilla anguilla)-Vibrio vulnificus interaction in the gills: Role of the RtxA13 toxin.</title>
        <authorList>
            <person name="Callol A."/>
            <person name="Pajuelo D."/>
            <person name="Ebbesson L."/>
            <person name="Teles M."/>
            <person name="MacKenzie S."/>
            <person name="Amaro C."/>
        </authorList>
    </citation>
    <scope>NUCLEOTIDE SEQUENCE</scope>
</reference>
<dbReference type="EMBL" id="GBXM01051771">
    <property type="protein sequence ID" value="JAH56806.1"/>
    <property type="molecule type" value="Transcribed_RNA"/>
</dbReference>
<accession>A0A0E9TTE9</accession>
<organism evidence="1">
    <name type="scientific">Anguilla anguilla</name>
    <name type="common">European freshwater eel</name>
    <name type="synonym">Muraena anguilla</name>
    <dbReference type="NCBI Taxonomy" id="7936"/>
    <lineage>
        <taxon>Eukaryota</taxon>
        <taxon>Metazoa</taxon>
        <taxon>Chordata</taxon>
        <taxon>Craniata</taxon>
        <taxon>Vertebrata</taxon>
        <taxon>Euteleostomi</taxon>
        <taxon>Actinopterygii</taxon>
        <taxon>Neopterygii</taxon>
        <taxon>Teleostei</taxon>
        <taxon>Anguilliformes</taxon>
        <taxon>Anguillidae</taxon>
        <taxon>Anguilla</taxon>
    </lineage>
</organism>